<dbReference type="GeneID" id="119722073"/>
<keyword evidence="9" id="KW-0694">RNA-binding</keyword>
<dbReference type="SUPFAM" id="SSF57756">
    <property type="entry name" value="Retrovirus zinc finger-like domains"/>
    <property type="match status" value="1"/>
</dbReference>
<accession>A0A913Z8E0</accession>
<dbReference type="Pfam" id="PF00313">
    <property type="entry name" value="CSD"/>
    <property type="match status" value="1"/>
</dbReference>
<evidence type="ECO:0000256" key="3">
    <source>
        <dbReference type="ARBA" id="ARBA00008840"/>
    </source>
</evidence>
<evidence type="ECO:0000313" key="17">
    <source>
        <dbReference type="Proteomes" id="UP000887568"/>
    </source>
</evidence>
<dbReference type="Pfam" id="PF21890">
    <property type="entry name" value="Lin-28A-like_zf-CCHC_2"/>
    <property type="match status" value="1"/>
</dbReference>
<keyword evidence="10" id="KW-0943">RNA-mediated gene silencing</keyword>
<feature type="compositionally biased region" description="Polar residues" evidence="13">
    <location>
        <begin position="162"/>
        <end position="171"/>
    </location>
</feature>
<dbReference type="AlphaFoldDB" id="A0A913Z8E0"/>
<feature type="compositionally biased region" description="Low complexity" evidence="13">
    <location>
        <begin position="197"/>
        <end position="214"/>
    </location>
</feature>
<feature type="region of interest" description="Disordered" evidence="13">
    <location>
        <begin position="1"/>
        <end position="31"/>
    </location>
</feature>
<evidence type="ECO:0000256" key="6">
    <source>
        <dbReference type="ARBA" id="ARBA00022737"/>
    </source>
</evidence>
<feature type="region of interest" description="Disordered" evidence="13">
    <location>
        <begin position="156"/>
        <end position="223"/>
    </location>
</feature>
<comment type="subcellular location">
    <subcellularLocation>
        <location evidence="1">Cytoplasm</location>
    </subcellularLocation>
    <subcellularLocation>
        <location evidence="2">Nucleus</location>
        <location evidence="2">Nucleolus</location>
    </subcellularLocation>
</comment>
<feature type="domain" description="CCHC-type" evidence="14">
    <location>
        <begin position="121"/>
        <end position="137"/>
    </location>
</feature>
<evidence type="ECO:0000256" key="13">
    <source>
        <dbReference type="SAM" id="MobiDB-lite"/>
    </source>
</evidence>
<dbReference type="GO" id="GO:0008270">
    <property type="term" value="F:zinc ion binding"/>
    <property type="evidence" value="ECO:0007669"/>
    <property type="project" value="UniProtKB-KW"/>
</dbReference>
<dbReference type="Gene3D" id="4.10.60.10">
    <property type="entry name" value="Zinc finger, CCHC-type"/>
    <property type="match status" value="1"/>
</dbReference>
<evidence type="ECO:0000256" key="2">
    <source>
        <dbReference type="ARBA" id="ARBA00004604"/>
    </source>
</evidence>
<keyword evidence="6" id="KW-0677">Repeat</keyword>
<dbReference type="InterPro" id="IPR051373">
    <property type="entry name" value="Lin-28_RNA-binding"/>
</dbReference>
<sequence length="223" mass="22768">MASSADGTEGDSPAGAAARAPGARASPTADEGKLCCGRCKWFDVSKGYGFITPDDKSGDVFVYQSSIDMAGFRSLDVNEEVEFVFKISDKGREAESVTGPGGVCCKGSKRKGRGNRRKDDRCYNCNEHGHHAKNCPEPPLPKRCHHCKSEDHLVADCPDKPAQSSQGNGAKSTDSGQSGSGDAGGDDDGDAGGNGDSTGQPHTSTTSATATTSDSGGGGGGTS</sequence>
<keyword evidence="8" id="KW-0862">Zinc</keyword>
<evidence type="ECO:0000256" key="4">
    <source>
        <dbReference type="ARBA" id="ARBA00022490"/>
    </source>
</evidence>
<feature type="domain" description="CSD" evidence="15">
    <location>
        <begin position="34"/>
        <end position="99"/>
    </location>
</feature>
<dbReference type="PROSITE" id="PS51857">
    <property type="entry name" value="CSD_2"/>
    <property type="match status" value="1"/>
</dbReference>
<evidence type="ECO:0000256" key="9">
    <source>
        <dbReference type="ARBA" id="ARBA00022884"/>
    </source>
</evidence>
<organism evidence="16 17">
    <name type="scientific">Patiria miniata</name>
    <name type="common">Bat star</name>
    <name type="synonym">Asterina miniata</name>
    <dbReference type="NCBI Taxonomy" id="46514"/>
    <lineage>
        <taxon>Eukaryota</taxon>
        <taxon>Metazoa</taxon>
        <taxon>Echinodermata</taxon>
        <taxon>Eleutherozoa</taxon>
        <taxon>Asterozoa</taxon>
        <taxon>Asteroidea</taxon>
        <taxon>Valvatacea</taxon>
        <taxon>Valvatida</taxon>
        <taxon>Asterinidae</taxon>
        <taxon>Patiria</taxon>
    </lineage>
</organism>
<comment type="similarity">
    <text evidence="3">Belongs to the lin-28 family.</text>
</comment>
<dbReference type="SMART" id="SM00357">
    <property type="entry name" value="CSP"/>
    <property type="match status" value="1"/>
</dbReference>
<keyword evidence="4" id="KW-0963">Cytoplasm</keyword>
<keyword evidence="7 12" id="KW-0863">Zinc-finger</keyword>
<dbReference type="RefSeq" id="XP_038048007.1">
    <property type="nucleotide sequence ID" value="XM_038192079.1"/>
</dbReference>
<feature type="compositionally biased region" description="Low complexity" evidence="13">
    <location>
        <begin position="13"/>
        <end position="25"/>
    </location>
</feature>
<dbReference type="OrthoDB" id="422005at2759"/>
<proteinExistence type="inferred from homology"/>
<evidence type="ECO:0000256" key="8">
    <source>
        <dbReference type="ARBA" id="ARBA00022833"/>
    </source>
</evidence>
<evidence type="ECO:0000256" key="1">
    <source>
        <dbReference type="ARBA" id="ARBA00004496"/>
    </source>
</evidence>
<name>A0A913Z8E0_PATMI</name>
<dbReference type="PANTHER" id="PTHR46109">
    <property type="entry name" value="PROTEIN LIN-28"/>
    <property type="match status" value="1"/>
</dbReference>
<evidence type="ECO:0000259" key="14">
    <source>
        <dbReference type="PROSITE" id="PS50158"/>
    </source>
</evidence>
<evidence type="ECO:0000256" key="12">
    <source>
        <dbReference type="PROSITE-ProRule" id="PRU00047"/>
    </source>
</evidence>
<evidence type="ECO:0000313" key="16">
    <source>
        <dbReference type="EnsemblMetazoa" id="XP_038048007.1"/>
    </source>
</evidence>
<dbReference type="PRINTS" id="PR00050">
    <property type="entry name" value="COLDSHOCK"/>
</dbReference>
<dbReference type="InterPro" id="IPR054081">
    <property type="entry name" value="Lin-28A-like_Znf-CCHC_2"/>
</dbReference>
<dbReference type="Pfam" id="PF00098">
    <property type="entry name" value="zf-CCHC"/>
    <property type="match status" value="1"/>
</dbReference>
<evidence type="ECO:0000259" key="15">
    <source>
        <dbReference type="PROSITE" id="PS51857"/>
    </source>
</evidence>
<keyword evidence="11" id="KW-0539">Nucleus</keyword>
<dbReference type="InterPro" id="IPR012340">
    <property type="entry name" value="NA-bd_OB-fold"/>
</dbReference>
<evidence type="ECO:0000256" key="10">
    <source>
        <dbReference type="ARBA" id="ARBA00023158"/>
    </source>
</evidence>
<dbReference type="InterPro" id="IPR011129">
    <property type="entry name" value="CSD"/>
</dbReference>
<dbReference type="Gene3D" id="2.40.50.140">
    <property type="entry name" value="Nucleic acid-binding proteins"/>
    <property type="match status" value="1"/>
</dbReference>
<dbReference type="PANTHER" id="PTHR46109:SF1">
    <property type="entry name" value="PROTEIN LIN-28 HOMOLOG"/>
    <property type="match status" value="1"/>
</dbReference>
<keyword evidence="5" id="KW-0479">Metal-binding</keyword>
<evidence type="ECO:0000256" key="5">
    <source>
        <dbReference type="ARBA" id="ARBA00022723"/>
    </source>
</evidence>
<dbReference type="SMART" id="SM00343">
    <property type="entry name" value="ZnF_C2HC"/>
    <property type="match status" value="2"/>
</dbReference>
<reference evidence="16" key="1">
    <citation type="submission" date="2022-11" db="UniProtKB">
        <authorList>
            <consortium name="EnsemblMetazoa"/>
        </authorList>
    </citation>
    <scope>IDENTIFICATION</scope>
</reference>
<dbReference type="GO" id="GO:0003729">
    <property type="term" value="F:mRNA binding"/>
    <property type="evidence" value="ECO:0007669"/>
    <property type="project" value="TreeGrafter"/>
</dbReference>
<dbReference type="CDD" id="cd04458">
    <property type="entry name" value="CSP_CDS"/>
    <property type="match status" value="1"/>
</dbReference>
<dbReference type="InterPro" id="IPR036875">
    <property type="entry name" value="Znf_CCHC_sf"/>
</dbReference>
<dbReference type="GO" id="GO:0005730">
    <property type="term" value="C:nucleolus"/>
    <property type="evidence" value="ECO:0007669"/>
    <property type="project" value="UniProtKB-SubCell"/>
</dbReference>
<dbReference type="InterPro" id="IPR001878">
    <property type="entry name" value="Znf_CCHC"/>
</dbReference>
<dbReference type="GO" id="GO:0005737">
    <property type="term" value="C:cytoplasm"/>
    <property type="evidence" value="ECO:0007669"/>
    <property type="project" value="UniProtKB-SubCell"/>
</dbReference>
<dbReference type="Proteomes" id="UP000887568">
    <property type="component" value="Unplaced"/>
</dbReference>
<dbReference type="PROSITE" id="PS50158">
    <property type="entry name" value="ZF_CCHC"/>
    <property type="match status" value="1"/>
</dbReference>
<evidence type="ECO:0000256" key="7">
    <source>
        <dbReference type="ARBA" id="ARBA00022771"/>
    </source>
</evidence>
<dbReference type="EnsemblMetazoa" id="XM_038192079.1">
    <property type="protein sequence ID" value="XP_038048007.1"/>
    <property type="gene ID" value="LOC119722073"/>
</dbReference>
<dbReference type="OMA" id="HTVASCP"/>
<dbReference type="SUPFAM" id="SSF50249">
    <property type="entry name" value="Nucleic acid-binding proteins"/>
    <property type="match status" value="1"/>
</dbReference>
<protein>
    <submittedName>
        <fullName evidence="16">Uncharacterized protein</fullName>
    </submittedName>
</protein>
<keyword evidence="17" id="KW-1185">Reference proteome</keyword>
<dbReference type="GO" id="GO:0031054">
    <property type="term" value="P:pre-miRNA processing"/>
    <property type="evidence" value="ECO:0007669"/>
    <property type="project" value="TreeGrafter"/>
</dbReference>
<evidence type="ECO:0000256" key="11">
    <source>
        <dbReference type="ARBA" id="ARBA00023242"/>
    </source>
</evidence>
<dbReference type="InterPro" id="IPR002059">
    <property type="entry name" value="CSP_DNA-bd"/>
</dbReference>